<keyword evidence="6" id="KW-0249">Electron transport</keyword>
<sequence>MKIAVCAKQIPDPANEVTYSDGIINRPDEQVLDDTDRYGIEVALQLKEKFDAEVTIISMGPAGTQKGLQQALQMGADKAIYVDDDSLKGSNSLKTANVLSELAKSLTADIVIFGTESTDGYSGTVPQQVSRFLDVECISYVKGLEVGDNITLTRQTVEGSEKVNMPEKCVISVTAGGVEPRYPNFKDIMAAKSKPIEQISLGDLNIVSEQNVEFLNVDTVESSKAGEKIIDEGEAYQEIVNKLRELKVI</sequence>
<evidence type="ECO:0000256" key="5">
    <source>
        <dbReference type="ARBA" id="ARBA00022448"/>
    </source>
</evidence>
<dbReference type="PANTHER" id="PTHR21294:SF8">
    <property type="entry name" value="ELECTRON TRANSFER FLAVOPROTEIN SUBUNIT BETA"/>
    <property type="match status" value="1"/>
</dbReference>
<dbReference type="InterPro" id="IPR014730">
    <property type="entry name" value="ETF_a/b_N"/>
</dbReference>
<dbReference type="Gene3D" id="3.40.50.620">
    <property type="entry name" value="HUPs"/>
    <property type="match status" value="1"/>
</dbReference>
<evidence type="ECO:0000256" key="4">
    <source>
        <dbReference type="ARBA" id="ARBA00016797"/>
    </source>
</evidence>
<dbReference type="EMBL" id="KC811144">
    <property type="protein sequence ID" value="AGQ19858.1"/>
    <property type="molecule type" value="Genomic_DNA"/>
</dbReference>
<proteinExistence type="inferred from homology"/>
<dbReference type="GO" id="GO:0005829">
    <property type="term" value="C:cytosol"/>
    <property type="evidence" value="ECO:0007669"/>
    <property type="project" value="TreeGrafter"/>
</dbReference>
<dbReference type="InterPro" id="IPR033948">
    <property type="entry name" value="ETF_beta_N"/>
</dbReference>
<keyword evidence="5" id="KW-0813">Transport</keyword>
<dbReference type="SUPFAM" id="SSF52402">
    <property type="entry name" value="Adenine nucleotide alpha hydrolases-like"/>
    <property type="match status" value="1"/>
</dbReference>
<comment type="function">
    <text evidence="7">The electron transfer flavoprotein serves as a specific electron acceptor for other dehydrogenases. It transfers the electrons to the main respiratory chain via ETF-ubiquinone oxidoreductase (ETF dehydrogenase).</text>
</comment>
<comment type="subunit">
    <text evidence="3">Heterodimer of an alpha and a beta subunit.</text>
</comment>
<dbReference type="PIRSF" id="PIRSF000090">
    <property type="entry name" value="Beta-ETF"/>
    <property type="match status" value="1"/>
</dbReference>
<dbReference type="InterPro" id="IPR014729">
    <property type="entry name" value="Rossmann-like_a/b/a_fold"/>
</dbReference>
<reference evidence="9" key="1">
    <citation type="journal article" date="2013" name="Sci. Rep.">
        <title>Metagenomics uncovers a new group of low GC and ultra-small marine Actinobacteria.</title>
        <authorList>
            <person name="Ghai R."/>
            <person name="Mizuno C.M."/>
            <person name="Picazo A."/>
            <person name="Camacho A."/>
            <person name="Rodriguez-Valera F."/>
        </authorList>
    </citation>
    <scope>NUCLEOTIDE SEQUENCE</scope>
</reference>
<evidence type="ECO:0000256" key="6">
    <source>
        <dbReference type="ARBA" id="ARBA00022982"/>
    </source>
</evidence>
<dbReference type="SMART" id="SM00893">
    <property type="entry name" value="ETF"/>
    <property type="match status" value="1"/>
</dbReference>
<dbReference type="Pfam" id="PF01012">
    <property type="entry name" value="ETF"/>
    <property type="match status" value="1"/>
</dbReference>
<evidence type="ECO:0000256" key="3">
    <source>
        <dbReference type="ARBA" id="ARBA00011355"/>
    </source>
</evidence>
<evidence type="ECO:0000256" key="1">
    <source>
        <dbReference type="ARBA" id="ARBA00001974"/>
    </source>
</evidence>
<name>S5DQG9_9ACTN</name>
<protein>
    <recommendedName>
        <fullName evidence="4">Electron transfer flavoprotein subunit beta</fullName>
    </recommendedName>
</protein>
<dbReference type="AlphaFoldDB" id="S5DQG9"/>
<evidence type="ECO:0000313" key="9">
    <source>
        <dbReference type="EMBL" id="AGQ19858.1"/>
    </source>
</evidence>
<evidence type="ECO:0000259" key="8">
    <source>
        <dbReference type="SMART" id="SM00893"/>
    </source>
</evidence>
<dbReference type="InterPro" id="IPR012255">
    <property type="entry name" value="ETF_b"/>
</dbReference>
<evidence type="ECO:0000256" key="7">
    <source>
        <dbReference type="ARBA" id="ARBA00025649"/>
    </source>
</evidence>
<accession>S5DQG9</accession>
<organism evidence="9">
    <name type="scientific">Candidatus Actinomarina minuta</name>
    <dbReference type="NCBI Taxonomy" id="1389454"/>
    <lineage>
        <taxon>Bacteria</taxon>
        <taxon>Bacillati</taxon>
        <taxon>Actinomycetota</taxon>
        <taxon>Actinomycetes</taxon>
        <taxon>Candidatus Actinomarinidae</taxon>
        <taxon>Candidatus Actinomarinales</taxon>
        <taxon>Candidatus Actinomarineae</taxon>
        <taxon>Candidatus Actinomarinaceae</taxon>
        <taxon>Candidatus Actinomarina</taxon>
    </lineage>
</organism>
<feature type="domain" description="Electron transfer flavoprotein alpha/beta-subunit N-terminal" evidence="8">
    <location>
        <begin position="21"/>
        <end position="208"/>
    </location>
</feature>
<dbReference type="CDD" id="cd01714">
    <property type="entry name" value="ETF_beta"/>
    <property type="match status" value="1"/>
</dbReference>
<comment type="cofactor">
    <cofactor evidence="1">
        <name>FAD</name>
        <dbReference type="ChEBI" id="CHEBI:57692"/>
    </cofactor>
</comment>
<comment type="similarity">
    <text evidence="2">Belongs to the ETF beta-subunit/FixA family.</text>
</comment>
<dbReference type="PANTHER" id="PTHR21294">
    <property type="entry name" value="ELECTRON TRANSFER FLAVOPROTEIN BETA-SUBUNIT"/>
    <property type="match status" value="1"/>
</dbReference>
<evidence type="ECO:0000256" key="2">
    <source>
        <dbReference type="ARBA" id="ARBA00007557"/>
    </source>
</evidence>
<dbReference type="GO" id="GO:0009055">
    <property type="term" value="F:electron transfer activity"/>
    <property type="evidence" value="ECO:0007669"/>
    <property type="project" value="InterPro"/>
</dbReference>